<proteinExistence type="predicted"/>
<evidence type="ECO:0000313" key="2">
    <source>
        <dbReference type="EMBL" id="MBS4182919.1"/>
    </source>
</evidence>
<evidence type="ECO:0000256" key="1">
    <source>
        <dbReference type="SAM" id="Phobius"/>
    </source>
</evidence>
<reference evidence="2" key="1">
    <citation type="submission" date="2021-05" db="EMBL/GenBank/DDBJ databases">
        <title>Novel Bacillus species.</title>
        <authorList>
            <person name="Liu G."/>
        </authorList>
    </citation>
    <scope>NUCLEOTIDE SEQUENCE</scope>
    <source>
        <strain evidence="2">FJAT-50051</strain>
    </source>
</reference>
<feature type="transmembrane region" description="Helical" evidence="1">
    <location>
        <begin position="40"/>
        <end position="62"/>
    </location>
</feature>
<feature type="transmembrane region" description="Helical" evidence="1">
    <location>
        <begin position="109"/>
        <end position="128"/>
    </location>
</feature>
<comment type="caution">
    <text evidence="2">The sequence shown here is derived from an EMBL/GenBank/DDBJ whole genome shotgun (WGS) entry which is preliminary data.</text>
</comment>
<protein>
    <submittedName>
        <fullName evidence="2">Uncharacterized protein</fullName>
    </submittedName>
</protein>
<feature type="transmembrane region" description="Helical" evidence="1">
    <location>
        <begin position="134"/>
        <end position="153"/>
    </location>
</feature>
<dbReference type="AlphaFoldDB" id="A0A942YA57"/>
<sequence>MSAMRWTRELPTWASGIVMAVLFAAGWFGSTFFTMPELGLGVRALVSVIVGAGFGVLMGLWLGKVRSGYGGIVQRPEFGRSVRRGTVPPDVDVHEWRRALEHHQRLYRWLRWAPLLYLPMTALSVWLAASGNPLFWGAAAFFLAMFVATAVTTPRVLRNTEAMLAELARRERAQDVTR</sequence>
<name>A0A942YA57_9BACI</name>
<feature type="transmembrane region" description="Helical" evidence="1">
    <location>
        <begin position="12"/>
        <end position="34"/>
    </location>
</feature>
<organism evidence="2">
    <name type="scientific">Neobacillus citreus</name>
    <dbReference type="NCBI Taxonomy" id="2833578"/>
    <lineage>
        <taxon>Bacteria</taxon>
        <taxon>Bacillati</taxon>
        <taxon>Bacillota</taxon>
        <taxon>Bacilli</taxon>
        <taxon>Bacillales</taxon>
        <taxon>Bacillaceae</taxon>
        <taxon>Neobacillus</taxon>
    </lineage>
</organism>
<keyword evidence="1" id="KW-0472">Membrane</keyword>
<accession>A0A942YA57</accession>
<gene>
    <name evidence="2" type="ORF">KHB02_16110</name>
</gene>
<keyword evidence="1" id="KW-0812">Transmembrane</keyword>
<keyword evidence="1" id="KW-1133">Transmembrane helix</keyword>
<dbReference type="EMBL" id="JAGYPE010000002">
    <property type="protein sequence ID" value="MBS4182919.1"/>
    <property type="molecule type" value="Genomic_DNA"/>
</dbReference>